<accession>A0ABW2YW74</accession>
<feature type="domain" description="Outer membrane protein beta-barrel" evidence="3">
    <location>
        <begin position="7"/>
        <end position="171"/>
    </location>
</feature>
<feature type="chain" id="PRO_5045143025" evidence="2">
    <location>
        <begin position="21"/>
        <end position="171"/>
    </location>
</feature>
<dbReference type="Proteomes" id="UP001596958">
    <property type="component" value="Unassembled WGS sequence"/>
</dbReference>
<dbReference type="RefSeq" id="WP_377100227.1">
    <property type="nucleotide sequence ID" value="NZ_JBHTHU010000006.1"/>
</dbReference>
<keyword evidence="5" id="KW-1185">Reference proteome</keyword>
<proteinExistence type="predicted"/>
<protein>
    <submittedName>
        <fullName evidence="4">Outer membrane beta-barrel protein</fullName>
    </submittedName>
</protein>
<dbReference type="Pfam" id="PF13505">
    <property type="entry name" value="OMP_b-brl"/>
    <property type="match status" value="1"/>
</dbReference>
<evidence type="ECO:0000259" key="3">
    <source>
        <dbReference type="Pfam" id="PF13505"/>
    </source>
</evidence>
<dbReference type="EMBL" id="JBHTHU010000006">
    <property type="protein sequence ID" value="MFD0750719.1"/>
    <property type="molecule type" value="Genomic_DNA"/>
</dbReference>
<reference evidence="5" key="1">
    <citation type="journal article" date="2019" name="Int. J. Syst. Evol. Microbiol.">
        <title>The Global Catalogue of Microorganisms (GCM) 10K type strain sequencing project: providing services to taxonomists for standard genome sequencing and annotation.</title>
        <authorList>
            <consortium name="The Broad Institute Genomics Platform"/>
            <consortium name="The Broad Institute Genome Sequencing Center for Infectious Disease"/>
            <person name="Wu L."/>
            <person name="Ma J."/>
        </authorList>
    </citation>
    <scope>NUCLEOTIDE SEQUENCE [LARGE SCALE GENOMIC DNA]</scope>
    <source>
        <strain evidence="5">CCUG 63418</strain>
    </source>
</reference>
<dbReference type="InterPro" id="IPR011250">
    <property type="entry name" value="OMP/PagP_B-barrel"/>
</dbReference>
<sequence length="171" mass="17562">MKKVLLATLLFVGVAATSFAQDGGKFSIGVEAGLPVGEISDTHSFAIGGSLKYDLPIASDLAFTASAGYTSFQGKTSTIQYGASSITAKWPAFGYIPVKAGIKYNLASALYAEAQVGAAIGTESGSKTAFVYAPGLGFKFSDAVDLGVRYEGWSANGGTISQIAARLGFSF</sequence>
<gene>
    <name evidence="4" type="ORF">ACFQZS_11230</name>
</gene>
<evidence type="ECO:0000313" key="5">
    <source>
        <dbReference type="Proteomes" id="UP001596958"/>
    </source>
</evidence>
<comment type="caution">
    <text evidence="4">The sequence shown here is derived from an EMBL/GenBank/DDBJ whole genome shotgun (WGS) entry which is preliminary data.</text>
</comment>
<evidence type="ECO:0000256" key="1">
    <source>
        <dbReference type="ARBA" id="ARBA00022729"/>
    </source>
</evidence>
<keyword evidence="1 2" id="KW-0732">Signal</keyword>
<evidence type="ECO:0000313" key="4">
    <source>
        <dbReference type="EMBL" id="MFD0750719.1"/>
    </source>
</evidence>
<dbReference type="SUPFAM" id="SSF56925">
    <property type="entry name" value="OMPA-like"/>
    <property type="match status" value="1"/>
</dbReference>
<evidence type="ECO:0000256" key="2">
    <source>
        <dbReference type="SAM" id="SignalP"/>
    </source>
</evidence>
<feature type="signal peptide" evidence="2">
    <location>
        <begin position="1"/>
        <end position="20"/>
    </location>
</feature>
<dbReference type="InterPro" id="IPR027385">
    <property type="entry name" value="Beta-barrel_OMP"/>
</dbReference>
<name>A0ABW2YW74_9SPHI</name>
<organism evidence="4 5">
    <name type="scientific">Mucilaginibacter calamicampi</name>
    <dbReference type="NCBI Taxonomy" id="1302352"/>
    <lineage>
        <taxon>Bacteria</taxon>
        <taxon>Pseudomonadati</taxon>
        <taxon>Bacteroidota</taxon>
        <taxon>Sphingobacteriia</taxon>
        <taxon>Sphingobacteriales</taxon>
        <taxon>Sphingobacteriaceae</taxon>
        <taxon>Mucilaginibacter</taxon>
    </lineage>
</organism>